<evidence type="ECO:0000256" key="2">
    <source>
        <dbReference type="ARBA" id="ARBA00022771"/>
    </source>
</evidence>
<evidence type="ECO:0000256" key="1">
    <source>
        <dbReference type="ARBA" id="ARBA00022723"/>
    </source>
</evidence>
<dbReference type="Pfam" id="PF01363">
    <property type="entry name" value="FYVE"/>
    <property type="match status" value="1"/>
</dbReference>
<dbReference type="WBParaSite" id="GPUH_0002600301-mRNA-1">
    <property type="protein sequence ID" value="GPUH_0002600301-mRNA-1"/>
    <property type="gene ID" value="GPUH_0002600301"/>
</dbReference>
<keyword evidence="5" id="KW-0175">Coiled coil</keyword>
<dbReference type="GO" id="GO:0006897">
    <property type="term" value="P:endocytosis"/>
    <property type="evidence" value="ECO:0007669"/>
    <property type="project" value="TreeGrafter"/>
</dbReference>
<dbReference type="InterPro" id="IPR011011">
    <property type="entry name" value="Znf_FYVE_PHD"/>
</dbReference>
<dbReference type="PANTHER" id="PTHR23164">
    <property type="entry name" value="EARLY ENDOSOME ANTIGEN 1"/>
    <property type="match status" value="1"/>
</dbReference>
<dbReference type="SUPFAM" id="SSF57903">
    <property type="entry name" value="FYVE/PHD zinc finger"/>
    <property type="match status" value="1"/>
</dbReference>
<evidence type="ECO:0000313" key="7">
    <source>
        <dbReference type="WBParaSite" id="GPUH_0002600301-mRNA-1"/>
    </source>
</evidence>
<dbReference type="SUPFAM" id="SSF69979">
    <property type="entry name" value="Eea1 homodimerisation domain"/>
    <property type="match status" value="1"/>
</dbReference>
<name>A0A183EYD2_9BILA</name>
<keyword evidence="1" id="KW-0479">Metal-binding</keyword>
<evidence type="ECO:0000256" key="5">
    <source>
        <dbReference type="SAM" id="Coils"/>
    </source>
</evidence>
<dbReference type="CDD" id="cd15730">
    <property type="entry name" value="FYVE_EEA1"/>
    <property type="match status" value="1"/>
</dbReference>
<keyword evidence="2 4" id="KW-0863">Zinc-finger</keyword>
<dbReference type="Gene3D" id="1.20.5.390">
    <property type="entry name" value="L1 transposable element, trimerization domain"/>
    <property type="match status" value="1"/>
</dbReference>
<dbReference type="GO" id="GO:0005545">
    <property type="term" value="F:1-phosphatidylinositol binding"/>
    <property type="evidence" value="ECO:0007669"/>
    <property type="project" value="TreeGrafter"/>
</dbReference>
<keyword evidence="3" id="KW-0862">Zinc</keyword>
<dbReference type="GO" id="GO:0005769">
    <property type="term" value="C:early endosome"/>
    <property type="evidence" value="ECO:0007669"/>
    <property type="project" value="TreeGrafter"/>
</dbReference>
<feature type="coiled-coil region" evidence="5">
    <location>
        <begin position="26"/>
        <end position="74"/>
    </location>
</feature>
<dbReference type="Gene3D" id="3.30.40.10">
    <property type="entry name" value="Zinc/RING finger domain, C3HC4 (zinc finger)"/>
    <property type="match status" value="1"/>
</dbReference>
<evidence type="ECO:0000256" key="4">
    <source>
        <dbReference type="PROSITE-ProRule" id="PRU00091"/>
    </source>
</evidence>
<organism evidence="7">
    <name type="scientific">Gongylonema pulchrum</name>
    <dbReference type="NCBI Taxonomy" id="637853"/>
    <lineage>
        <taxon>Eukaryota</taxon>
        <taxon>Metazoa</taxon>
        <taxon>Ecdysozoa</taxon>
        <taxon>Nematoda</taxon>
        <taxon>Chromadorea</taxon>
        <taxon>Rhabditida</taxon>
        <taxon>Spirurina</taxon>
        <taxon>Spiruromorpha</taxon>
        <taxon>Spiruroidea</taxon>
        <taxon>Gongylonematidae</taxon>
        <taxon>Gongylonema</taxon>
    </lineage>
</organism>
<dbReference type="InterPro" id="IPR013083">
    <property type="entry name" value="Znf_RING/FYVE/PHD"/>
</dbReference>
<accession>A0A183EYD2</accession>
<dbReference type="PROSITE" id="PS50178">
    <property type="entry name" value="ZF_FYVE"/>
    <property type="match status" value="1"/>
</dbReference>
<dbReference type="PANTHER" id="PTHR23164:SF30">
    <property type="entry name" value="EARLY ENDOSOME ANTIGEN 1"/>
    <property type="match status" value="1"/>
</dbReference>
<reference evidence="7" key="1">
    <citation type="submission" date="2016-06" db="UniProtKB">
        <authorList>
            <consortium name="WormBaseParasite"/>
        </authorList>
    </citation>
    <scope>IDENTIFICATION</scope>
</reference>
<feature type="domain" description="FYVE-type" evidence="6">
    <location>
        <begin position="154"/>
        <end position="212"/>
    </location>
</feature>
<evidence type="ECO:0000259" key="6">
    <source>
        <dbReference type="PROSITE" id="PS50178"/>
    </source>
</evidence>
<proteinExistence type="predicted"/>
<sequence>LIKIDTLLEEKKKELDEACQMNLARKADIEQLTKNLERNVSELDSLRCELEAKKAEWQEEKRMLQERCLTVESDLECERDRAAINKKNFEDVQTGLQELGRVNQNLQRHMLERHISALKTNIHGSGAFSVSFHAKFSIFQMDYARQMSRKWLDDSEVTNCHACNKQFTLTVRKHHCRQCGQIFCATCSSFTAQVASSKSPVRVCSACNEEIMHR</sequence>
<protein>
    <submittedName>
        <fullName evidence="7">FYVE-type domain-containing protein</fullName>
    </submittedName>
</protein>
<dbReference type="InterPro" id="IPR017455">
    <property type="entry name" value="Znf_FYVE-rel"/>
</dbReference>
<dbReference type="SMART" id="SM00064">
    <property type="entry name" value="FYVE"/>
    <property type="match status" value="1"/>
</dbReference>
<dbReference type="InterPro" id="IPR000306">
    <property type="entry name" value="Znf_FYVE"/>
</dbReference>
<evidence type="ECO:0000256" key="3">
    <source>
        <dbReference type="ARBA" id="ARBA00022833"/>
    </source>
</evidence>
<dbReference type="AlphaFoldDB" id="A0A183EYD2"/>
<dbReference type="GO" id="GO:0008270">
    <property type="term" value="F:zinc ion binding"/>
    <property type="evidence" value="ECO:0007669"/>
    <property type="project" value="UniProtKB-KW"/>
</dbReference>